<evidence type="ECO:0000259" key="5">
    <source>
        <dbReference type="PROSITE" id="PS50931"/>
    </source>
</evidence>
<dbReference type="Gene3D" id="3.40.190.10">
    <property type="entry name" value="Periplasmic binding protein-like II"/>
    <property type="match status" value="2"/>
</dbReference>
<comment type="similarity">
    <text evidence="1">Belongs to the LysR transcriptional regulatory family.</text>
</comment>
<accession>A0A6P1ZGF6</accession>
<sequence>MDVRQLTYFVAVAEEGHFGRAADRVHIAQPPLSQQIRKLEDELGVRLFDRTSRKVSLTRAGEALYERATDILARVAAAEEHLKAMASGRRGTLGVGFVGPAMDSRLPDAVRAYRESNPDVELTLRQLSTISQLEEVLDGRLDVGFVRLFDEKPQALERRLFLQEEYVLALPRSHRLATGAGPVHLADLADEPWIIFPRESGPKLYDSIMDACRKVGFTPRIVQETLGKMTTAALVAAGMGISLLPHGTAQMRPELVTRSVEGPLPLMEIWAVWRKTDDAAALHAFLDVVGKEAGWAE</sequence>
<dbReference type="PANTHER" id="PTHR30346">
    <property type="entry name" value="TRANSCRIPTIONAL DUAL REGULATOR HCAR-RELATED"/>
    <property type="match status" value="1"/>
</dbReference>
<evidence type="ECO:0000313" key="6">
    <source>
        <dbReference type="EMBL" id="TVM33096.1"/>
    </source>
</evidence>
<evidence type="ECO:0000256" key="2">
    <source>
        <dbReference type="ARBA" id="ARBA00023015"/>
    </source>
</evidence>
<dbReference type="InterPro" id="IPR000847">
    <property type="entry name" value="LysR_HTH_N"/>
</dbReference>
<reference evidence="6 7" key="1">
    <citation type="submission" date="2018-06" db="EMBL/GenBank/DDBJ databases">
        <title>Complete genome of Desulfovibrio marinus P48SEP.</title>
        <authorList>
            <person name="Crispim J.S."/>
            <person name="Vidigal P.M.P."/>
            <person name="Silva L.C.F."/>
            <person name="Araujo L.C."/>
            <person name="Laguardia C.N."/>
            <person name="Dias R.S."/>
            <person name="Sousa M.P."/>
            <person name="Paula S.O."/>
            <person name="Silva C."/>
        </authorList>
    </citation>
    <scope>NUCLEOTIDE SEQUENCE [LARGE SCALE GENOMIC DNA]</scope>
    <source>
        <strain evidence="6 7">P48SEP</strain>
    </source>
</reference>
<dbReference type="GO" id="GO:0003700">
    <property type="term" value="F:DNA-binding transcription factor activity"/>
    <property type="evidence" value="ECO:0007669"/>
    <property type="project" value="InterPro"/>
</dbReference>
<dbReference type="PRINTS" id="PR00039">
    <property type="entry name" value="HTHLYSR"/>
</dbReference>
<organism evidence="6 7">
    <name type="scientific">Oceanidesulfovibrio marinus</name>
    <dbReference type="NCBI Taxonomy" id="370038"/>
    <lineage>
        <taxon>Bacteria</taxon>
        <taxon>Pseudomonadati</taxon>
        <taxon>Thermodesulfobacteriota</taxon>
        <taxon>Desulfovibrionia</taxon>
        <taxon>Desulfovibrionales</taxon>
        <taxon>Desulfovibrionaceae</taxon>
        <taxon>Oceanidesulfovibrio</taxon>
    </lineage>
</organism>
<dbReference type="AlphaFoldDB" id="A0A6P1ZGF6"/>
<dbReference type="InterPro" id="IPR036390">
    <property type="entry name" value="WH_DNA-bd_sf"/>
</dbReference>
<dbReference type="InterPro" id="IPR005119">
    <property type="entry name" value="LysR_subst-bd"/>
</dbReference>
<dbReference type="SUPFAM" id="SSF53850">
    <property type="entry name" value="Periplasmic binding protein-like II"/>
    <property type="match status" value="1"/>
</dbReference>
<evidence type="ECO:0000256" key="1">
    <source>
        <dbReference type="ARBA" id="ARBA00009437"/>
    </source>
</evidence>
<evidence type="ECO:0000313" key="7">
    <source>
        <dbReference type="Proteomes" id="UP000434052"/>
    </source>
</evidence>
<dbReference type="FunFam" id="1.10.10.10:FF:000001">
    <property type="entry name" value="LysR family transcriptional regulator"/>
    <property type="match status" value="1"/>
</dbReference>
<dbReference type="Pfam" id="PF03466">
    <property type="entry name" value="LysR_substrate"/>
    <property type="match status" value="1"/>
</dbReference>
<dbReference type="RefSeq" id="WP_144305824.1">
    <property type="nucleotide sequence ID" value="NZ_QMIF01000008.1"/>
</dbReference>
<dbReference type="SUPFAM" id="SSF46785">
    <property type="entry name" value="Winged helix' DNA-binding domain"/>
    <property type="match status" value="1"/>
</dbReference>
<keyword evidence="2" id="KW-0805">Transcription regulation</keyword>
<dbReference type="PROSITE" id="PS50931">
    <property type="entry name" value="HTH_LYSR"/>
    <property type="match status" value="1"/>
</dbReference>
<dbReference type="EMBL" id="QMIF01000008">
    <property type="protein sequence ID" value="TVM33096.1"/>
    <property type="molecule type" value="Genomic_DNA"/>
</dbReference>
<gene>
    <name evidence="6" type="ORF">DQK91_13120</name>
</gene>
<dbReference type="PANTHER" id="PTHR30346:SF0">
    <property type="entry name" value="HCA OPERON TRANSCRIPTIONAL ACTIVATOR HCAR"/>
    <property type="match status" value="1"/>
</dbReference>
<dbReference type="InterPro" id="IPR036388">
    <property type="entry name" value="WH-like_DNA-bd_sf"/>
</dbReference>
<dbReference type="CDD" id="cd08414">
    <property type="entry name" value="PBP2_LTTR_aromatics_like"/>
    <property type="match status" value="1"/>
</dbReference>
<evidence type="ECO:0000256" key="3">
    <source>
        <dbReference type="ARBA" id="ARBA00023125"/>
    </source>
</evidence>
<dbReference type="Pfam" id="PF00126">
    <property type="entry name" value="HTH_1"/>
    <property type="match status" value="1"/>
</dbReference>
<protein>
    <submittedName>
        <fullName evidence="6">LysR family transcriptional regulator</fullName>
    </submittedName>
</protein>
<comment type="caution">
    <text evidence="6">The sequence shown here is derived from an EMBL/GenBank/DDBJ whole genome shotgun (WGS) entry which is preliminary data.</text>
</comment>
<dbReference type="GO" id="GO:0032993">
    <property type="term" value="C:protein-DNA complex"/>
    <property type="evidence" value="ECO:0007669"/>
    <property type="project" value="TreeGrafter"/>
</dbReference>
<evidence type="ECO:0000256" key="4">
    <source>
        <dbReference type="ARBA" id="ARBA00023163"/>
    </source>
</evidence>
<dbReference type="GO" id="GO:0003677">
    <property type="term" value="F:DNA binding"/>
    <property type="evidence" value="ECO:0007669"/>
    <property type="project" value="UniProtKB-KW"/>
</dbReference>
<dbReference type="Proteomes" id="UP000434052">
    <property type="component" value="Unassembled WGS sequence"/>
</dbReference>
<keyword evidence="4" id="KW-0804">Transcription</keyword>
<dbReference type="Gene3D" id="1.10.10.10">
    <property type="entry name" value="Winged helix-like DNA-binding domain superfamily/Winged helix DNA-binding domain"/>
    <property type="match status" value="1"/>
</dbReference>
<name>A0A6P1ZGF6_9BACT</name>
<dbReference type="OrthoDB" id="5317428at2"/>
<keyword evidence="3" id="KW-0238">DNA-binding</keyword>
<proteinExistence type="inferred from homology"/>
<feature type="domain" description="HTH lysR-type" evidence="5">
    <location>
        <begin position="1"/>
        <end position="58"/>
    </location>
</feature>